<dbReference type="InterPro" id="IPR022492">
    <property type="entry name" value="Phosphomutase_MSMEG4193_put"/>
</dbReference>
<dbReference type="SMART" id="SM00855">
    <property type="entry name" value="PGAM"/>
    <property type="match status" value="1"/>
</dbReference>
<evidence type="ECO:0000313" key="2">
    <source>
        <dbReference type="EMBL" id="CAB4589060.1"/>
    </source>
</evidence>
<dbReference type="GO" id="GO:0043456">
    <property type="term" value="P:regulation of pentose-phosphate shunt"/>
    <property type="evidence" value="ECO:0007669"/>
    <property type="project" value="TreeGrafter"/>
</dbReference>
<dbReference type="GO" id="GO:0004331">
    <property type="term" value="F:fructose-2,6-bisphosphate 2-phosphatase activity"/>
    <property type="evidence" value="ECO:0007669"/>
    <property type="project" value="TreeGrafter"/>
</dbReference>
<gene>
    <name evidence="2" type="ORF">UFOPK1775_00528</name>
</gene>
<proteinExistence type="predicted"/>
<dbReference type="CDD" id="cd07067">
    <property type="entry name" value="HP_PGM_like"/>
    <property type="match status" value="1"/>
</dbReference>
<sequence length="228" mass="24413">MTRILLIRHAHSVANNRGILAGRATGVVLTEHGKKQAVELAERLNGISVSSIHISPLERCHLTIAPFLESTTGAKRPQVLVTEDLSEVDYGKWTGKKLTSLYRHKLWKTVQNRPSAMYFPDGEGLAGVQVRAMRALHTAAAMPGNQILVSHGDVIKSIVAAVLGSHLDHFQKIVIDPASVTVLDFNGTDFRVITLNSTSAALSDLAPIKKKSATKALLGGGAGTSKSK</sequence>
<dbReference type="Pfam" id="PF00300">
    <property type="entry name" value="His_Phos_1"/>
    <property type="match status" value="1"/>
</dbReference>
<dbReference type="PANTHER" id="PTHR46517">
    <property type="entry name" value="FRUCTOSE-2,6-BISPHOSPHATASE TIGAR"/>
    <property type="match status" value="1"/>
</dbReference>
<dbReference type="InterPro" id="IPR029033">
    <property type="entry name" value="His_PPase_superfam"/>
</dbReference>
<dbReference type="Gene3D" id="3.40.50.1240">
    <property type="entry name" value="Phosphoglycerate mutase-like"/>
    <property type="match status" value="1"/>
</dbReference>
<dbReference type="AlphaFoldDB" id="A0A6J6FKI4"/>
<name>A0A6J6FKI4_9ZZZZ</name>
<dbReference type="GO" id="GO:0045820">
    <property type="term" value="P:negative regulation of glycolytic process"/>
    <property type="evidence" value="ECO:0007669"/>
    <property type="project" value="TreeGrafter"/>
</dbReference>
<dbReference type="InterPro" id="IPR013078">
    <property type="entry name" value="His_Pase_superF_clade-1"/>
</dbReference>
<accession>A0A6J6FKI4</accession>
<dbReference type="GO" id="GO:0005829">
    <property type="term" value="C:cytosol"/>
    <property type="evidence" value="ECO:0007669"/>
    <property type="project" value="TreeGrafter"/>
</dbReference>
<dbReference type="SUPFAM" id="SSF53254">
    <property type="entry name" value="Phosphoglycerate mutase-like"/>
    <property type="match status" value="1"/>
</dbReference>
<protein>
    <submittedName>
        <fullName evidence="2">Unannotated protein</fullName>
    </submittedName>
</protein>
<reference evidence="2" key="1">
    <citation type="submission" date="2020-05" db="EMBL/GenBank/DDBJ databases">
        <authorList>
            <person name="Chiriac C."/>
            <person name="Salcher M."/>
            <person name="Ghai R."/>
            <person name="Kavagutti S V."/>
        </authorList>
    </citation>
    <scope>NUCLEOTIDE SEQUENCE</scope>
</reference>
<organism evidence="2">
    <name type="scientific">freshwater metagenome</name>
    <dbReference type="NCBI Taxonomy" id="449393"/>
    <lineage>
        <taxon>unclassified sequences</taxon>
        <taxon>metagenomes</taxon>
        <taxon>ecological metagenomes</taxon>
    </lineage>
</organism>
<dbReference type="PANTHER" id="PTHR46517:SF1">
    <property type="entry name" value="FRUCTOSE-2,6-BISPHOSPHATASE TIGAR"/>
    <property type="match status" value="1"/>
</dbReference>
<dbReference type="InterPro" id="IPR051695">
    <property type="entry name" value="Phosphoglycerate_Mutase"/>
</dbReference>
<keyword evidence="1" id="KW-0378">Hydrolase</keyword>
<evidence type="ECO:0000256" key="1">
    <source>
        <dbReference type="ARBA" id="ARBA00022801"/>
    </source>
</evidence>
<dbReference type="NCBIfam" id="TIGR03848">
    <property type="entry name" value="MSMEG_4193"/>
    <property type="match status" value="1"/>
</dbReference>
<dbReference type="EMBL" id="CAEZUB010000043">
    <property type="protein sequence ID" value="CAB4589060.1"/>
    <property type="molecule type" value="Genomic_DNA"/>
</dbReference>